<feature type="region of interest" description="Disordered" evidence="5">
    <location>
        <begin position="183"/>
        <end position="202"/>
    </location>
</feature>
<gene>
    <name evidence="6" type="primary">scpB</name>
    <name evidence="6" type="ORF">ACFSM5_06960</name>
</gene>
<keyword evidence="7" id="KW-1185">Reference proteome</keyword>
<dbReference type="NCBIfam" id="TIGR00281">
    <property type="entry name" value="SMC-Scp complex subunit ScpB"/>
    <property type="match status" value="1"/>
</dbReference>
<keyword evidence="4" id="KW-0131">Cell cycle</keyword>
<reference evidence="7" key="1">
    <citation type="journal article" date="2019" name="Int. J. Syst. Evol. Microbiol.">
        <title>The Global Catalogue of Microorganisms (GCM) 10K type strain sequencing project: providing services to taxonomists for standard genome sequencing and annotation.</title>
        <authorList>
            <consortium name="The Broad Institute Genomics Platform"/>
            <consortium name="The Broad Institute Genome Sequencing Center for Infectious Disease"/>
            <person name="Wu L."/>
            <person name="Ma J."/>
        </authorList>
    </citation>
    <scope>NUCLEOTIDE SEQUENCE [LARGE SCALE GENOMIC DNA]</scope>
    <source>
        <strain evidence="7">CGMCC 1.19062</strain>
    </source>
</reference>
<dbReference type="Proteomes" id="UP001597295">
    <property type="component" value="Unassembled WGS sequence"/>
</dbReference>
<comment type="caution">
    <text evidence="6">The sequence shown here is derived from an EMBL/GenBank/DDBJ whole genome shotgun (WGS) entry which is preliminary data.</text>
</comment>
<sequence length="202" mass="21838">MSAPLPERLIEALLFASDTPLGIEALAARLPEGTDVRAILRDLGRFYEGRGVALVETGGGWAFRTAADLGSLLSLTREVPRKLSRAAVEALAIIAYHQPVTRGEVEEIRGVQLSKGTMDVLLEAGWIKPRGRRMTPGRPITWGTTPGFLDHFGLTSLDDLPGVDELKAAGLLDRRPSVIAMRAEEADPDLFSGDDNEPAQQD</sequence>
<evidence type="ECO:0000256" key="5">
    <source>
        <dbReference type="SAM" id="MobiDB-lite"/>
    </source>
</evidence>
<keyword evidence="1" id="KW-0963">Cytoplasm</keyword>
<proteinExistence type="predicted"/>
<evidence type="ECO:0000313" key="7">
    <source>
        <dbReference type="Proteomes" id="UP001597295"/>
    </source>
</evidence>
<dbReference type="InterPro" id="IPR036390">
    <property type="entry name" value="WH_DNA-bd_sf"/>
</dbReference>
<dbReference type="Pfam" id="PF04079">
    <property type="entry name" value="SMC_ScpB"/>
    <property type="match status" value="1"/>
</dbReference>
<dbReference type="InterPro" id="IPR005234">
    <property type="entry name" value="ScpB_csome_segregation"/>
</dbReference>
<evidence type="ECO:0000256" key="4">
    <source>
        <dbReference type="ARBA" id="ARBA00023306"/>
    </source>
</evidence>
<protein>
    <submittedName>
        <fullName evidence="6">SMC-Scp complex subunit ScpB</fullName>
    </submittedName>
</protein>
<organism evidence="6 7">
    <name type="scientific">Lacibacterium aquatile</name>
    <dbReference type="NCBI Taxonomy" id="1168082"/>
    <lineage>
        <taxon>Bacteria</taxon>
        <taxon>Pseudomonadati</taxon>
        <taxon>Pseudomonadota</taxon>
        <taxon>Alphaproteobacteria</taxon>
        <taxon>Rhodospirillales</taxon>
        <taxon>Rhodospirillaceae</taxon>
    </lineage>
</organism>
<evidence type="ECO:0000313" key="6">
    <source>
        <dbReference type="EMBL" id="MFD2262622.1"/>
    </source>
</evidence>
<dbReference type="PANTHER" id="PTHR34298:SF2">
    <property type="entry name" value="SEGREGATION AND CONDENSATION PROTEIN B"/>
    <property type="match status" value="1"/>
</dbReference>
<evidence type="ECO:0000256" key="1">
    <source>
        <dbReference type="ARBA" id="ARBA00022490"/>
    </source>
</evidence>
<evidence type="ECO:0000256" key="2">
    <source>
        <dbReference type="ARBA" id="ARBA00022618"/>
    </source>
</evidence>
<dbReference type="RefSeq" id="WP_379875579.1">
    <property type="nucleotide sequence ID" value="NZ_JBHUIP010000004.1"/>
</dbReference>
<dbReference type="Gene3D" id="1.10.10.10">
    <property type="entry name" value="Winged helix-like DNA-binding domain superfamily/Winged helix DNA-binding domain"/>
    <property type="match status" value="2"/>
</dbReference>
<evidence type="ECO:0000256" key="3">
    <source>
        <dbReference type="ARBA" id="ARBA00022829"/>
    </source>
</evidence>
<keyword evidence="3" id="KW-0159">Chromosome partition</keyword>
<keyword evidence="2" id="KW-0132">Cell division</keyword>
<dbReference type="PANTHER" id="PTHR34298">
    <property type="entry name" value="SEGREGATION AND CONDENSATION PROTEIN B"/>
    <property type="match status" value="1"/>
</dbReference>
<dbReference type="SUPFAM" id="SSF46785">
    <property type="entry name" value="Winged helix' DNA-binding domain"/>
    <property type="match status" value="2"/>
</dbReference>
<dbReference type="EMBL" id="JBHUIP010000004">
    <property type="protein sequence ID" value="MFD2262622.1"/>
    <property type="molecule type" value="Genomic_DNA"/>
</dbReference>
<feature type="compositionally biased region" description="Acidic residues" evidence="5">
    <location>
        <begin position="186"/>
        <end position="202"/>
    </location>
</feature>
<dbReference type="PIRSF" id="PIRSF019345">
    <property type="entry name" value="ScpB"/>
    <property type="match status" value="1"/>
</dbReference>
<dbReference type="InterPro" id="IPR036388">
    <property type="entry name" value="WH-like_DNA-bd_sf"/>
</dbReference>
<accession>A0ABW5DNK8</accession>
<name>A0ABW5DNK8_9PROT</name>